<dbReference type="OrthoDB" id="5856915at2759"/>
<keyword evidence="2" id="KW-1185">Reference proteome</keyword>
<proteinExistence type="predicted"/>
<dbReference type="Proteomes" id="UP000252519">
    <property type="component" value="Unassembled WGS sequence"/>
</dbReference>
<evidence type="ECO:0000313" key="2">
    <source>
        <dbReference type="Proteomes" id="UP000252519"/>
    </source>
</evidence>
<dbReference type="EMBL" id="JOJR01000330">
    <property type="protein sequence ID" value="RCN39589.1"/>
    <property type="molecule type" value="Genomic_DNA"/>
</dbReference>
<organism evidence="1 2">
    <name type="scientific">Ancylostoma caninum</name>
    <name type="common">Dog hookworm</name>
    <dbReference type="NCBI Taxonomy" id="29170"/>
    <lineage>
        <taxon>Eukaryota</taxon>
        <taxon>Metazoa</taxon>
        <taxon>Ecdysozoa</taxon>
        <taxon>Nematoda</taxon>
        <taxon>Chromadorea</taxon>
        <taxon>Rhabditida</taxon>
        <taxon>Rhabditina</taxon>
        <taxon>Rhabditomorpha</taxon>
        <taxon>Strongyloidea</taxon>
        <taxon>Ancylostomatidae</taxon>
        <taxon>Ancylostomatinae</taxon>
        <taxon>Ancylostoma</taxon>
    </lineage>
</organism>
<gene>
    <name evidence="1" type="ORF">ANCCAN_14487</name>
</gene>
<protein>
    <submittedName>
        <fullName evidence="1">Uncharacterized protein</fullName>
    </submittedName>
</protein>
<comment type="caution">
    <text evidence="1">The sequence shown here is derived from an EMBL/GenBank/DDBJ whole genome shotgun (WGS) entry which is preliminary data.</text>
</comment>
<accession>A0A368G8H0</accession>
<sequence length="53" mass="6244">MRISTIDGKQIEKHDNLELSLQNPFQACFRYEKTAETNELLVGTYMVETRDCY</sequence>
<evidence type="ECO:0000313" key="1">
    <source>
        <dbReference type="EMBL" id="RCN39589.1"/>
    </source>
</evidence>
<reference evidence="1 2" key="1">
    <citation type="submission" date="2014-10" db="EMBL/GenBank/DDBJ databases">
        <title>Draft genome of the hookworm Ancylostoma caninum.</title>
        <authorList>
            <person name="Mitreva M."/>
        </authorList>
    </citation>
    <scope>NUCLEOTIDE SEQUENCE [LARGE SCALE GENOMIC DNA]</scope>
    <source>
        <strain evidence="1 2">Baltimore</strain>
    </source>
</reference>
<dbReference type="AlphaFoldDB" id="A0A368G8H0"/>
<name>A0A368G8H0_ANCCA</name>